<accession>A0A381T2B1</accession>
<evidence type="ECO:0000313" key="1">
    <source>
        <dbReference type="EMBL" id="SVA09711.1"/>
    </source>
</evidence>
<sequence>MNKNQNIHEIYGSCQKCQGPIFLNSSMDWYGNSVVTLNCWNGHYKWINIENLDADEELAPETKRDLVTHISFFKL</sequence>
<name>A0A381T2B1_9ZZZZ</name>
<protein>
    <submittedName>
        <fullName evidence="1">Uncharacterized protein</fullName>
    </submittedName>
</protein>
<gene>
    <name evidence="1" type="ORF">METZ01_LOCUS62565</name>
</gene>
<proteinExistence type="predicted"/>
<dbReference type="EMBL" id="UINC01003844">
    <property type="protein sequence ID" value="SVA09711.1"/>
    <property type="molecule type" value="Genomic_DNA"/>
</dbReference>
<dbReference type="AlphaFoldDB" id="A0A381T2B1"/>
<organism evidence="1">
    <name type="scientific">marine metagenome</name>
    <dbReference type="NCBI Taxonomy" id="408172"/>
    <lineage>
        <taxon>unclassified sequences</taxon>
        <taxon>metagenomes</taxon>
        <taxon>ecological metagenomes</taxon>
    </lineage>
</organism>
<reference evidence="1" key="1">
    <citation type="submission" date="2018-05" db="EMBL/GenBank/DDBJ databases">
        <authorList>
            <person name="Lanie J.A."/>
            <person name="Ng W.-L."/>
            <person name="Kazmierczak K.M."/>
            <person name="Andrzejewski T.M."/>
            <person name="Davidsen T.M."/>
            <person name="Wayne K.J."/>
            <person name="Tettelin H."/>
            <person name="Glass J.I."/>
            <person name="Rusch D."/>
            <person name="Podicherti R."/>
            <person name="Tsui H.-C.T."/>
            <person name="Winkler M.E."/>
        </authorList>
    </citation>
    <scope>NUCLEOTIDE SEQUENCE</scope>
</reference>